<organism evidence="5 7">
    <name type="scientific">Thalassovita autumnalis</name>
    <dbReference type="NCBI Taxonomy" id="2072972"/>
    <lineage>
        <taxon>Bacteria</taxon>
        <taxon>Pseudomonadati</taxon>
        <taxon>Pseudomonadota</taxon>
        <taxon>Alphaproteobacteria</taxon>
        <taxon>Rhodobacterales</taxon>
        <taxon>Roseobacteraceae</taxon>
        <taxon>Thalassovita</taxon>
    </lineage>
</organism>
<dbReference type="InterPro" id="IPR029044">
    <property type="entry name" value="Nucleotide-diphossugar_trans"/>
</dbReference>
<keyword evidence="3" id="KW-0479">Metal-binding</keyword>
<dbReference type="AlphaFoldDB" id="A0A0P1GA62"/>
<evidence type="ECO:0000313" key="4">
    <source>
        <dbReference type="EMBL" id="CUH64018.1"/>
    </source>
</evidence>
<evidence type="ECO:0000313" key="6">
    <source>
        <dbReference type="Proteomes" id="UP000051086"/>
    </source>
</evidence>
<evidence type="ECO:0000256" key="3">
    <source>
        <dbReference type="ARBA" id="ARBA00022723"/>
    </source>
</evidence>
<dbReference type="GO" id="GO:0046872">
    <property type="term" value="F:metal ion binding"/>
    <property type="evidence" value="ECO:0007669"/>
    <property type="project" value="UniProtKB-KW"/>
</dbReference>
<dbReference type="RefSeq" id="WP_058243966.1">
    <property type="nucleotide sequence ID" value="NZ_CYSB01000009.1"/>
</dbReference>
<dbReference type="PANTHER" id="PTHR13778:SF47">
    <property type="entry name" value="LIPOPOLYSACCHARIDE 1,3-GALACTOSYLTRANSFERASE"/>
    <property type="match status" value="1"/>
</dbReference>
<keyword evidence="6" id="KW-1185">Reference proteome</keyword>
<accession>A0A0P1GA62</accession>
<keyword evidence="1 5" id="KW-0328">Glycosyltransferase</keyword>
<dbReference type="EMBL" id="CYSB01000009">
    <property type="protein sequence ID" value="CUH64018.1"/>
    <property type="molecule type" value="Genomic_DNA"/>
</dbReference>
<evidence type="ECO:0000313" key="7">
    <source>
        <dbReference type="Proteomes" id="UP000051887"/>
    </source>
</evidence>
<gene>
    <name evidence="4" type="ORF">TL5118_00721</name>
    <name evidence="5" type="ORF">TL5120_02589</name>
</gene>
<keyword evidence="2 5" id="KW-0808">Transferase</keyword>
<dbReference type="OrthoDB" id="5672604at2"/>
<dbReference type="PANTHER" id="PTHR13778">
    <property type="entry name" value="GLYCOSYLTRANSFERASE 8 DOMAIN-CONTAINING PROTEIN"/>
    <property type="match status" value="1"/>
</dbReference>
<dbReference type="GO" id="GO:0016757">
    <property type="term" value="F:glycosyltransferase activity"/>
    <property type="evidence" value="ECO:0007669"/>
    <property type="project" value="UniProtKB-KW"/>
</dbReference>
<sequence length="317" mass="35862">MTKTDTIQVAFAIDQGLIEPLCVTLHSLLRHRTGATEVLLLATDLTEPQLKPIRQTVALFPQADLTVQPFELGDDALASISSGHLTATTLARIFLPDFVEGRVLYLDADILVRGDLGPLFHSDMAGRSLAAARDLPQQVHCDILARSAKGDAVLPRDLRRAEAGLDVFRTDFPEGNAEHYVNTGVLLIDCAAMRQDAERYARLRDIGQAAHYPLLDQDHINRTYGEEITKLPLRWNRLAGNVSEGMYRRYLAAHGLKDEAAVYHYAGPRKPWKPWWRWRRSAAPAKMLRWRWERHLWRRNLRKGAAHDLAEPRFANG</sequence>
<evidence type="ECO:0000256" key="2">
    <source>
        <dbReference type="ARBA" id="ARBA00022679"/>
    </source>
</evidence>
<dbReference type="Gene3D" id="3.90.550.10">
    <property type="entry name" value="Spore Coat Polysaccharide Biosynthesis Protein SpsA, Chain A"/>
    <property type="match status" value="1"/>
</dbReference>
<reference evidence="5 7" key="1">
    <citation type="submission" date="2015-09" db="EMBL/GenBank/DDBJ databases">
        <authorList>
            <consortium name="Swine Surveillance"/>
        </authorList>
    </citation>
    <scope>NUCLEOTIDE SEQUENCE [LARGE SCALE GENOMIC DNA]</scope>
    <source>
        <strain evidence="5 7">5120</strain>
    </source>
</reference>
<reference evidence="4 6" key="2">
    <citation type="submission" date="2015-09" db="EMBL/GenBank/DDBJ databases">
        <authorList>
            <person name="Rodrigo-Torres L."/>
            <person name="Arahal D.R."/>
        </authorList>
    </citation>
    <scope>NUCLEOTIDE SEQUENCE [LARGE SCALE GENOMIC DNA]</scope>
    <source>
        <strain evidence="4 6">CECT 5118</strain>
    </source>
</reference>
<dbReference type="SUPFAM" id="SSF53448">
    <property type="entry name" value="Nucleotide-diphospho-sugar transferases"/>
    <property type="match status" value="1"/>
</dbReference>
<evidence type="ECO:0000313" key="5">
    <source>
        <dbReference type="EMBL" id="CUH72792.1"/>
    </source>
</evidence>
<proteinExistence type="predicted"/>
<dbReference type="Proteomes" id="UP000051887">
    <property type="component" value="Unassembled WGS sequence"/>
</dbReference>
<dbReference type="Proteomes" id="UP000051086">
    <property type="component" value="Unassembled WGS sequence"/>
</dbReference>
<protein>
    <submittedName>
        <fullName evidence="5">Lipopolysaccharide 1,3-galactosyltransferase</fullName>
    </submittedName>
</protein>
<dbReference type="CDD" id="cd04194">
    <property type="entry name" value="GT8_A4GalT_like"/>
    <property type="match status" value="1"/>
</dbReference>
<dbReference type="EMBL" id="CYSC01000034">
    <property type="protein sequence ID" value="CUH72792.1"/>
    <property type="molecule type" value="Genomic_DNA"/>
</dbReference>
<evidence type="ECO:0000256" key="1">
    <source>
        <dbReference type="ARBA" id="ARBA00022676"/>
    </source>
</evidence>
<dbReference type="InterPro" id="IPR050748">
    <property type="entry name" value="Glycosyltrans_8_dom-fam"/>
</dbReference>
<name>A0A0P1GA62_9RHOB</name>
<dbReference type="Pfam" id="PF01501">
    <property type="entry name" value="Glyco_transf_8"/>
    <property type="match status" value="1"/>
</dbReference>
<dbReference type="InterPro" id="IPR002495">
    <property type="entry name" value="Glyco_trans_8"/>
</dbReference>